<proteinExistence type="predicted"/>
<dbReference type="Pfam" id="PF00078">
    <property type="entry name" value="RVT_1"/>
    <property type="match status" value="1"/>
</dbReference>
<dbReference type="PANTHER" id="PTHR24559:SF439">
    <property type="entry name" value="RETROTRANSPOSON, UNCLASSIFIED-LIKE PROTEIN"/>
    <property type="match status" value="1"/>
</dbReference>
<comment type="caution">
    <text evidence="3">The sequence shown here is derived from an EMBL/GenBank/DDBJ whole genome shotgun (WGS) entry which is preliminary data.</text>
</comment>
<dbReference type="InterPro" id="IPR043502">
    <property type="entry name" value="DNA/RNA_pol_sf"/>
</dbReference>
<protein>
    <recommendedName>
        <fullName evidence="2">Reverse transcriptase domain-containing protein</fullName>
    </recommendedName>
</protein>
<evidence type="ECO:0000256" key="1">
    <source>
        <dbReference type="SAM" id="MobiDB-lite"/>
    </source>
</evidence>
<dbReference type="CDD" id="cd01647">
    <property type="entry name" value="RT_LTR"/>
    <property type="match status" value="1"/>
</dbReference>
<keyword evidence="4" id="KW-1185">Reference proteome</keyword>
<feature type="compositionally biased region" description="Polar residues" evidence="1">
    <location>
        <begin position="8"/>
        <end position="20"/>
    </location>
</feature>
<dbReference type="EMBL" id="BPVZ01000026">
    <property type="protein sequence ID" value="GKV07168.1"/>
    <property type="molecule type" value="Genomic_DNA"/>
</dbReference>
<dbReference type="Gene3D" id="3.10.10.10">
    <property type="entry name" value="HIV Type 1 Reverse Transcriptase, subunit A, domain 1"/>
    <property type="match status" value="1"/>
</dbReference>
<accession>A0AAV5J9V9</accession>
<dbReference type="InterPro" id="IPR000477">
    <property type="entry name" value="RT_dom"/>
</dbReference>
<evidence type="ECO:0000313" key="4">
    <source>
        <dbReference type="Proteomes" id="UP001054252"/>
    </source>
</evidence>
<sequence>MRGDPIASSATMPSDHSFLTTRKDTLTGERELYNRAECLTLEVGNKTIIKHLDSSGEIDHLIPPDDLPTLHEAQPTLTSLESLEVVDLGDDPANPKQMHISTTLSVDERVAKRVKMINLLWEYKDVFVWNYDEMPRLDPALVAHFLNVDPNMKPVVQPNPTFHLEVTLKIKEEVEKLLATRFIKPTKKPTWLANIVPVRKKNGQIRCCVDFRDLNKAYPKDEFSVPNMDVMMDNTTGCEMYSLMDGRRGYNQVSMCPSDVEKTAFHTPIGNFYYVMPFGFKNARATYQRVMVAIFHDFIHLYIEIYIDDIVVKSKMRLGHFDVLRKVFDRCRLYKLNMNLAKCAFSVSTGKFLSFLVSEHDISVDPAKFEAI</sequence>
<feature type="region of interest" description="Disordered" evidence="1">
    <location>
        <begin position="1"/>
        <end position="23"/>
    </location>
</feature>
<evidence type="ECO:0000313" key="3">
    <source>
        <dbReference type="EMBL" id="GKV07168.1"/>
    </source>
</evidence>
<dbReference type="InterPro" id="IPR043128">
    <property type="entry name" value="Rev_trsase/Diguanyl_cyclase"/>
</dbReference>
<dbReference type="Gene3D" id="3.30.70.270">
    <property type="match status" value="1"/>
</dbReference>
<feature type="domain" description="Reverse transcriptase" evidence="2">
    <location>
        <begin position="198"/>
        <end position="355"/>
    </location>
</feature>
<dbReference type="PANTHER" id="PTHR24559">
    <property type="entry name" value="TRANSPOSON TY3-I GAG-POL POLYPROTEIN"/>
    <property type="match status" value="1"/>
</dbReference>
<dbReference type="Proteomes" id="UP001054252">
    <property type="component" value="Unassembled WGS sequence"/>
</dbReference>
<reference evidence="3 4" key="1">
    <citation type="journal article" date="2021" name="Commun. Biol.">
        <title>The genome of Shorea leprosula (Dipterocarpaceae) highlights the ecological relevance of drought in aseasonal tropical rainforests.</title>
        <authorList>
            <person name="Ng K.K.S."/>
            <person name="Kobayashi M.J."/>
            <person name="Fawcett J.A."/>
            <person name="Hatakeyama M."/>
            <person name="Paape T."/>
            <person name="Ng C.H."/>
            <person name="Ang C.C."/>
            <person name="Tnah L.H."/>
            <person name="Lee C.T."/>
            <person name="Nishiyama T."/>
            <person name="Sese J."/>
            <person name="O'Brien M.J."/>
            <person name="Copetti D."/>
            <person name="Mohd Noor M.I."/>
            <person name="Ong R.C."/>
            <person name="Putra M."/>
            <person name="Sireger I.Z."/>
            <person name="Indrioko S."/>
            <person name="Kosugi Y."/>
            <person name="Izuno A."/>
            <person name="Isagi Y."/>
            <person name="Lee S.L."/>
            <person name="Shimizu K.K."/>
        </authorList>
    </citation>
    <scope>NUCLEOTIDE SEQUENCE [LARGE SCALE GENOMIC DNA]</scope>
    <source>
        <strain evidence="3">214</strain>
    </source>
</reference>
<dbReference type="AlphaFoldDB" id="A0AAV5J9V9"/>
<organism evidence="3 4">
    <name type="scientific">Rubroshorea leprosula</name>
    <dbReference type="NCBI Taxonomy" id="152421"/>
    <lineage>
        <taxon>Eukaryota</taxon>
        <taxon>Viridiplantae</taxon>
        <taxon>Streptophyta</taxon>
        <taxon>Embryophyta</taxon>
        <taxon>Tracheophyta</taxon>
        <taxon>Spermatophyta</taxon>
        <taxon>Magnoliopsida</taxon>
        <taxon>eudicotyledons</taxon>
        <taxon>Gunneridae</taxon>
        <taxon>Pentapetalae</taxon>
        <taxon>rosids</taxon>
        <taxon>malvids</taxon>
        <taxon>Malvales</taxon>
        <taxon>Dipterocarpaceae</taxon>
        <taxon>Rubroshorea</taxon>
    </lineage>
</organism>
<dbReference type="SUPFAM" id="SSF56672">
    <property type="entry name" value="DNA/RNA polymerases"/>
    <property type="match status" value="1"/>
</dbReference>
<name>A0AAV5J9V9_9ROSI</name>
<dbReference type="InterPro" id="IPR053134">
    <property type="entry name" value="RNA-dir_DNA_polymerase"/>
</dbReference>
<evidence type="ECO:0000259" key="2">
    <source>
        <dbReference type="Pfam" id="PF00078"/>
    </source>
</evidence>
<gene>
    <name evidence="3" type="ORF">SLEP1_g18969</name>
</gene>